<dbReference type="InterPro" id="IPR004506">
    <property type="entry name" value="MnmA-like"/>
</dbReference>
<dbReference type="Pfam" id="PF03054">
    <property type="entry name" value="tRNA_Me_trans"/>
    <property type="match status" value="1"/>
</dbReference>
<reference evidence="14" key="2">
    <citation type="submission" date="2020-09" db="EMBL/GenBank/DDBJ databases">
        <authorList>
            <person name="Sun Q."/>
            <person name="Ohkuma M."/>
        </authorList>
    </citation>
    <scope>NUCLEOTIDE SEQUENCE</scope>
    <source>
        <strain evidence="14">JCM 14719</strain>
    </source>
</reference>
<dbReference type="NCBIfam" id="TIGR00420">
    <property type="entry name" value="trmU"/>
    <property type="match status" value="1"/>
</dbReference>
<keyword evidence="7 11" id="KW-0694">RNA-binding</keyword>
<dbReference type="GO" id="GO:0005737">
    <property type="term" value="C:cytoplasm"/>
    <property type="evidence" value="ECO:0007669"/>
    <property type="project" value="UniProtKB-SubCell"/>
</dbReference>
<dbReference type="FunFam" id="2.40.30.10:FF:000023">
    <property type="entry name" value="tRNA-specific 2-thiouridylase MnmA"/>
    <property type="match status" value="1"/>
</dbReference>
<evidence type="ECO:0000256" key="5">
    <source>
        <dbReference type="ARBA" id="ARBA00022741"/>
    </source>
</evidence>
<feature type="site" description="Interaction with tRNA" evidence="11">
    <location>
        <position position="342"/>
    </location>
</feature>
<keyword evidence="8" id="KW-1015">Disulfide bond</keyword>
<gene>
    <name evidence="11 14" type="primary">mnmA</name>
    <name evidence="14" type="ORF">GCM10007043_19910</name>
</gene>
<evidence type="ECO:0000313" key="14">
    <source>
        <dbReference type="EMBL" id="GGK05903.1"/>
    </source>
</evidence>
<dbReference type="Gene3D" id="2.30.30.280">
    <property type="entry name" value="Adenine nucleotide alpha hydrolases-like domains"/>
    <property type="match status" value="1"/>
</dbReference>
<dbReference type="GO" id="GO:0005524">
    <property type="term" value="F:ATP binding"/>
    <property type="evidence" value="ECO:0007669"/>
    <property type="project" value="UniProtKB-KW"/>
</dbReference>
<feature type="site" description="Interaction with tRNA" evidence="11">
    <location>
        <position position="130"/>
    </location>
</feature>
<evidence type="ECO:0000259" key="12">
    <source>
        <dbReference type="Pfam" id="PF20258"/>
    </source>
</evidence>
<organism evidence="14 15">
    <name type="scientific">Calditerricola satsumensis</name>
    <dbReference type="NCBI Taxonomy" id="373054"/>
    <lineage>
        <taxon>Bacteria</taxon>
        <taxon>Bacillati</taxon>
        <taxon>Bacillota</taxon>
        <taxon>Bacilli</taxon>
        <taxon>Bacillales</taxon>
        <taxon>Bacillaceae</taxon>
        <taxon>Calditerricola</taxon>
    </lineage>
</organism>
<comment type="catalytic activity">
    <reaction evidence="9 11">
        <text>S-sulfanyl-L-cysteinyl-[protein] + uridine(34) in tRNA + AH2 + ATP = 2-thiouridine(34) in tRNA + L-cysteinyl-[protein] + A + AMP + diphosphate + H(+)</text>
        <dbReference type="Rhea" id="RHEA:47032"/>
        <dbReference type="Rhea" id="RHEA-COMP:10131"/>
        <dbReference type="Rhea" id="RHEA-COMP:11726"/>
        <dbReference type="Rhea" id="RHEA-COMP:11727"/>
        <dbReference type="Rhea" id="RHEA-COMP:11728"/>
        <dbReference type="ChEBI" id="CHEBI:13193"/>
        <dbReference type="ChEBI" id="CHEBI:15378"/>
        <dbReference type="ChEBI" id="CHEBI:17499"/>
        <dbReference type="ChEBI" id="CHEBI:29950"/>
        <dbReference type="ChEBI" id="CHEBI:30616"/>
        <dbReference type="ChEBI" id="CHEBI:33019"/>
        <dbReference type="ChEBI" id="CHEBI:61963"/>
        <dbReference type="ChEBI" id="CHEBI:65315"/>
        <dbReference type="ChEBI" id="CHEBI:87170"/>
        <dbReference type="ChEBI" id="CHEBI:456215"/>
        <dbReference type="EC" id="2.8.1.13"/>
    </reaction>
</comment>
<feature type="domain" description="tRNA-specific 2-thiouridylase MnmA-like central" evidence="13">
    <location>
        <begin position="211"/>
        <end position="275"/>
    </location>
</feature>
<dbReference type="EMBL" id="BMOF01000049">
    <property type="protein sequence ID" value="GGK05903.1"/>
    <property type="molecule type" value="Genomic_DNA"/>
</dbReference>
<evidence type="ECO:0000256" key="4">
    <source>
        <dbReference type="ARBA" id="ARBA00022694"/>
    </source>
</evidence>
<evidence type="ECO:0000256" key="6">
    <source>
        <dbReference type="ARBA" id="ARBA00022840"/>
    </source>
</evidence>
<evidence type="ECO:0000313" key="15">
    <source>
        <dbReference type="Proteomes" id="UP000637720"/>
    </source>
</evidence>
<feature type="binding site" evidence="11">
    <location>
        <position position="129"/>
    </location>
    <ligand>
        <name>ATP</name>
        <dbReference type="ChEBI" id="CHEBI:30616"/>
    </ligand>
</feature>
<comment type="caution">
    <text evidence="14">The sequence shown here is derived from an EMBL/GenBank/DDBJ whole genome shotgun (WGS) entry which is preliminary data.</text>
</comment>
<keyword evidence="4 11" id="KW-0819">tRNA processing</keyword>
<keyword evidence="3 11" id="KW-0808">Transferase</keyword>
<keyword evidence="15" id="KW-1185">Reference proteome</keyword>
<keyword evidence="6 11" id="KW-0067">ATP-binding</keyword>
<feature type="active site" description="Nucleophile" evidence="11">
    <location>
        <position position="105"/>
    </location>
</feature>
<feature type="active site" description="Cysteine persulfide intermediate" evidence="11">
    <location>
        <position position="203"/>
    </location>
</feature>
<dbReference type="InterPro" id="IPR046884">
    <property type="entry name" value="MnmA-like_central"/>
</dbReference>
<keyword evidence="5 11" id="KW-0547">Nucleotide-binding</keyword>
<evidence type="ECO:0000256" key="2">
    <source>
        <dbReference type="ARBA" id="ARBA00022555"/>
    </source>
</evidence>
<dbReference type="HAMAP" id="MF_00144">
    <property type="entry name" value="tRNA_thiouridyl_MnmA"/>
    <property type="match status" value="1"/>
</dbReference>
<dbReference type="InterPro" id="IPR046885">
    <property type="entry name" value="MnmA-like_C"/>
</dbReference>
<evidence type="ECO:0000256" key="3">
    <source>
        <dbReference type="ARBA" id="ARBA00022679"/>
    </source>
</evidence>
<dbReference type="InterPro" id="IPR023382">
    <property type="entry name" value="MnmA-like_central_sf"/>
</dbReference>
<evidence type="ECO:0000256" key="8">
    <source>
        <dbReference type="ARBA" id="ARBA00023157"/>
    </source>
</evidence>
<dbReference type="SUPFAM" id="SSF52402">
    <property type="entry name" value="Adenine nucleotide alpha hydrolases-like"/>
    <property type="match status" value="1"/>
</dbReference>
<feature type="binding site" evidence="11">
    <location>
        <begin position="8"/>
        <end position="15"/>
    </location>
    <ligand>
        <name>ATP</name>
        <dbReference type="ChEBI" id="CHEBI:30616"/>
    </ligand>
</feature>
<sequence>MAKKVVVAMSGGVDSSVTAALMKQAGYEVIGITMRLYQPDDPLEQANYTGGCCSLDDVYDARRVCEQLGIPHYAVNFKHEFNEKVIAYFEREYKRGRTPNPCIACNIYMKYDLLLQKALDLGADYLATGHYAVREYDEARGRFVLKKGVDPRKDQSYVLCHMTQEQLKHTLFPLGKYRKDQVRQMAKEFGLRVYNKPDSQEICFIPNNDYKAFIQKRSKDEIKEGYIYDTKGNIVGKHKGIPFYTIGQRHGLGLNLGRPVYVVDIIPERNAIVVGGPEDVLGTELVADSVNWIAIPELTEPIRVEAKIRSQAEPAPCTVTPLEDGRVHVRFDEPQRAITPGQTIAFYDGDLVVGGAIIDKRILPHAEDEAEPAVPATT</sequence>
<keyword evidence="2 11" id="KW-0820">tRNA-binding</keyword>
<evidence type="ECO:0000256" key="11">
    <source>
        <dbReference type="HAMAP-Rule" id="MF_00144"/>
    </source>
</evidence>
<feature type="binding site" evidence="11">
    <location>
        <position position="34"/>
    </location>
    <ligand>
        <name>ATP</name>
        <dbReference type="ChEBI" id="CHEBI:30616"/>
    </ligand>
</feature>
<evidence type="ECO:0000256" key="7">
    <source>
        <dbReference type="ARBA" id="ARBA00022884"/>
    </source>
</evidence>
<dbReference type="Gene3D" id="3.40.50.620">
    <property type="entry name" value="HUPs"/>
    <property type="match status" value="1"/>
</dbReference>
<dbReference type="InterPro" id="IPR014729">
    <property type="entry name" value="Rossmann-like_a/b/a_fold"/>
</dbReference>
<dbReference type="GO" id="GO:0002143">
    <property type="term" value="P:tRNA wobble position uridine thiolation"/>
    <property type="evidence" value="ECO:0007669"/>
    <property type="project" value="TreeGrafter"/>
</dbReference>
<comment type="subcellular location">
    <subcellularLocation>
        <location evidence="11">Cytoplasm</location>
    </subcellularLocation>
</comment>
<feature type="region of interest" description="Interaction with tRNA" evidence="11">
    <location>
        <begin position="153"/>
        <end position="155"/>
    </location>
</feature>
<dbReference type="GO" id="GO:0000049">
    <property type="term" value="F:tRNA binding"/>
    <property type="evidence" value="ECO:0007669"/>
    <property type="project" value="UniProtKB-KW"/>
</dbReference>
<dbReference type="PANTHER" id="PTHR11933:SF5">
    <property type="entry name" value="MITOCHONDRIAL TRNA-SPECIFIC 2-THIOURIDYLASE 1"/>
    <property type="match status" value="1"/>
</dbReference>
<dbReference type="Gene3D" id="2.40.30.10">
    <property type="entry name" value="Translation factors"/>
    <property type="match status" value="1"/>
</dbReference>
<accession>A0A8J3BFS0</accession>
<dbReference type="AlphaFoldDB" id="A0A8J3BFS0"/>
<dbReference type="FunFam" id="3.40.50.620:FF:000115">
    <property type="entry name" value="tRNA-specific 2-thiouridylase MnmA"/>
    <property type="match status" value="1"/>
</dbReference>
<comment type="similarity">
    <text evidence="11">Belongs to the MnmA/TRMU family.</text>
</comment>
<evidence type="ECO:0000256" key="9">
    <source>
        <dbReference type="ARBA" id="ARBA00051542"/>
    </source>
</evidence>
<dbReference type="Pfam" id="PF20258">
    <property type="entry name" value="tRNA_Me_trans_C"/>
    <property type="match status" value="1"/>
</dbReference>
<comment type="function">
    <text evidence="10 11">Catalyzes the 2-thiolation of uridine at the wobble position (U34) of tRNA, leading to the formation of s(2)U34.</text>
</comment>
<evidence type="ECO:0000259" key="13">
    <source>
        <dbReference type="Pfam" id="PF20259"/>
    </source>
</evidence>
<dbReference type="PANTHER" id="PTHR11933">
    <property type="entry name" value="TRNA 5-METHYLAMINOMETHYL-2-THIOURIDYLATE -METHYLTRANSFERASE"/>
    <property type="match status" value="1"/>
</dbReference>
<dbReference type="Pfam" id="PF20259">
    <property type="entry name" value="tRNA_Me_trans_M"/>
    <property type="match status" value="1"/>
</dbReference>
<dbReference type="GO" id="GO:0103016">
    <property type="term" value="F:tRNA-uridine 2-sulfurtransferase activity"/>
    <property type="evidence" value="ECO:0007669"/>
    <property type="project" value="UniProtKB-EC"/>
</dbReference>
<dbReference type="NCBIfam" id="NF001138">
    <property type="entry name" value="PRK00143.1"/>
    <property type="match status" value="1"/>
</dbReference>
<dbReference type="FunFam" id="2.30.30.280:FF:000001">
    <property type="entry name" value="tRNA-specific 2-thiouridylase MnmA"/>
    <property type="match status" value="1"/>
</dbReference>
<protein>
    <recommendedName>
        <fullName evidence="11">tRNA-specific 2-thiouridylase MnmA</fullName>
        <ecNumber evidence="11">2.8.1.13</ecNumber>
    </recommendedName>
</protein>
<evidence type="ECO:0000256" key="10">
    <source>
        <dbReference type="ARBA" id="ARBA00056575"/>
    </source>
</evidence>
<reference evidence="14" key="1">
    <citation type="journal article" date="2014" name="Int. J. Syst. Evol. Microbiol.">
        <title>Complete genome sequence of Corynebacterium casei LMG S-19264T (=DSM 44701T), isolated from a smear-ripened cheese.</title>
        <authorList>
            <consortium name="US DOE Joint Genome Institute (JGI-PGF)"/>
            <person name="Walter F."/>
            <person name="Albersmeier A."/>
            <person name="Kalinowski J."/>
            <person name="Ruckert C."/>
        </authorList>
    </citation>
    <scope>NUCLEOTIDE SEQUENCE</scope>
    <source>
        <strain evidence="14">JCM 14719</strain>
    </source>
</reference>
<evidence type="ECO:0000256" key="1">
    <source>
        <dbReference type="ARBA" id="ARBA00022490"/>
    </source>
</evidence>
<name>A0A8J3BFS0_9BACI</name>
<dbReference type="EC" id="2.8.1.13" evidence="11"/>
<feature type="domain" description="tRNA-specific 2-thiouridylase MnmA-like C-terminal" evidence="12">
    <location>
        <begin position="284"/>
        <end position="358"/>
    </location>
</feature>
<proteinExistence type="inferred from homology"/>
<dbReference type="CDD" id="cd01998">
    <property type="entry name" value="MnmA_TRMU-like"/>
    <property type="match status" value="1"/>
</dbReference>
<keyword evidence="1 11" id="KW-0963">Cytoplasm</keyword>
<dbReference type="Proteomes" id="UP000637720">
    <property type="component" value="Unassembled WGS sequence"/>
</dbReference>
<comment type="caution">
    <text evidence="11">Lacks conserved residue(s) required for the propagation of feature annotation.</text>
</comment>
<dbReference type="RefSeq" id="WP_054670441.1">
    <property type="nucleotide sequence ID" value="NZ_BMOF01000049.1"/>
</dbReference>